<evidence type="ECO:0000313" key="5">
    <source>
        <dbReference type="EMBL" id="PSN65400.1"/>
    </source>
</evidence>
<evidence type="ECO:0000256" key="3">
    <source>
        <dbReference type="RuleBase" id="RU361235"/>
    </source>
</evidence>
<name>A0A2T2NJ23_CORCC</name>
<dbReference type="Pfam" id="PF00135">
    <property type="entry name" value="COesterase"/>
    <property type="match status" value="1"/>
</dbReference>
<proteinExistence type="inferred from homology"/>
<comment type="similarity">
    <text evidence="1 3">Belongs to the type-B carboxylesterase/lipase family.</text>
</comment>
<dbReference type="InterPro" id="IPR002018">
    <property type="entry name" value="CarbesteraseB"/>
</dbReference>
<feature type="signal peptide" evidence="3">
    <location>
        <begin position="1"/>
        <end position="21"/>
    </location>
</feature>
<dbReference type="EC" id="3.1.1.-" evidence="3"/>
<dbReference type="InterPro" id="IPR050654">
    <property type="entry name" value="AChE-related_enzymes"/>
</dbReference>
<sequence>MQSFFLTAAVCATAVWSVACASPVGSARVQTSSGLIIGHQASNKTEVTEFLGIKYAQAPVGELRFAAPKRYVAPTGTVYDASNWSADCPANKPPVSNFPNFTQPSGLRVWKNFAAQNDNPSAEDCLALNIWTKTPSCTAKKPVFVWFHGGRYQIPGPHSPFYNGQYFAAAQDVVVVTINYRLGIFGFSGSPGIEQNAALLDQRSAVEWVRDNIKEFGGDPSRIIIFGQSAGGASVDYYSFAWKDDPIVAGLIPHSGTSLSFNPNTVEYAQSIWYNVSQTVGCGGPNDDAAAVLACVRTVDTSTVLAAAARVPALPTIALSQATFHPTIDNVTVFADYDDLTKAGAFAKVPMLAGNTDFEEGWYRIAAWGQRVTLSGAQWDLFTQRGFTCPTGASANARAQYGVPTWRYRYFGDFDSTRLYNGTAGLGPRGSAAYHGVDINVVFGTAQDVSGLPNSRSQDATIKYMQGAWAAFGRDPKAGLTKYGWPAYRKNGNTLVRLAYENNPKPSFVAPSTYDAPCPVENDPRPGQGAF</sequence>
<dbReference type="InterPro" id="IPR019826">
    <property type="entry name" value="Carboxylesterase_B_AS"/>
</dbReference>
<dbReference type="InterPro" id="IPR029058">
    <property type="entry name" value="AB_hydrolase_fold"/>
</dbReference>
<dbReference type="STRING" id="1448308.A0A2T2NJ23"/>
<organism evidence="5 6">
    <name type="scientific">Corynespora cassiicola Philippines</name>
    <dbReference type="NCBI Taxonomy" id="1448308"/>
    <lineage>
        <taxon>Eukaryota</taxon>
        <taxon>Fungi</taxon>
        <taxon>Dikarya</taxon>
        <taxon>Ascomycota</taxon>
        <taxon>Pezizomycotina</taxon>
        <taxon>Dothideomycetes</taxon>
        <taxon>Pleosporomycetidae</taxon>
        <taxon>Pleosporales</taxon>
        <taxon>Corynesporascaceae</taxon>
        <taxon>Corynespora</taxon>
    </lineage>
</organism>
<evidence type="ECO:0000256" key="1">
    <source>
        <dbReference type="ARBA" id="ARBA00005964"/>
    </source>
</evidence>
<dbReference type="Proteomes" id="UP000240883">
    <property type="component" value="Unassembled WGS sequence"/>
</dbReference>
<dbReference type="EMBL" id="KZ678137">
    <property type="protein sequence ID" value="PSN65400.1"/>
    <property type="molecule type" value="Genomic_DNA"/>
</dbReference>
<evidence type="ECO:0000313" key="6">
    <source>
        <dbReference type="Proteomes" id="UP000240883"/>
    </source>
</evidence>
<dbReference type="GO" id="GO:0052689">
    <property type="term" value="F:carboxylic ester hydrolase activity"/>
    <property type="evidence" value="ECO:0007669"/>
    <property type="project" value="TreeGrafter"/>
</dbReference>
<dbReference type="AlphaFoldDB" id="A0A2T2NJ23"/>
<keyword evidence="2 3" id="KW-0378">Hydrolase</keyword>
<keyword evidence="3" id="KW-0732">Signal</keyword>
<evidence type="ECO:0000259" key="4">
    <source>
        <dbReference type="Pfam" id="PF00135"/>
    </source>
</evidence>
<protein>
    <recommendedName>
        <fullName evidence="3">Carboxylic ester hydrolase</fullName>
        <ecNumber evidence="3">3.1.1.-</ecNumber>
    </recommendedName>
</protein>
<gene>
    <name evidence="5" type="ORF">BS50DRAFT_527753</name>
</gene>
<feature type="domain" description="Carboxylesterase type B" evidence="4">
    <location>
        <begin position="27"/>
        <end position="365"/>
    </location>
</feature>
<dbReference type="PANTHER" id="PTHR43918:SF4">
    <property type="entry name" value="CARBOXYLIC ESTER HYDROLASE"/>
    <property type="match status" value="1"/>
</dbReference>
<dbReference type="SUPFAM" id="SSF53474">
    <property type="entry name" value="alpha/beta-Hydrolases"/>
    <property type="match status" value="1"/>
</dbReference>
<evidence type="ECO:0000256" key="2">
    <source>
        <dbReference type="ARBA" id="ARBA00022801"/>
    </source>
</evidence>
<keyword evidence="6" id="KW-1185">Reference proteome</keyword>
<reference evidence="5 6" key="1">
    <citation type="journal article" date="2018" name="Front. Microbiol.">
        <title>Genome-Wide Analysis of Corynespora cassiicola Leaf Fall Disease Putative Effectors.</title>
        <authorList>
            <person name="Lopez D."/>
            <person name="Ribeiro S."/>
            <person name="Label P."/>
            <person name="Fumanal B."/>
            <person name="Venisse J.S."/>
            <person name="Kohler A."/>
            <person name="de Oliveira R.R."/>
            <person name="Labutti K."/>
            <person name="Lipzen A."/>
            <person name="Lail K."/>
            <person name="Bauer D."/>
            <person name="Ohm R.A."/>
            <person name="Barry K.W."/>
            <person name="Spatafora J."/>
            <person name="Grigoriev I.V."/>
            <person name="Martin F.M."/>
            <person name="Pujade-Renaud V."/>
        </authorList>
    </citation>
    <scope>NUCLEOTIDE SEQUENCE [LARGE SCALE GENOMIC DNA]</scope>
    <source>
        <strain evidence="5 6">Philippines</strain>
    </source>
</reference>
<dbReference type="OrthoDB" id="408631at2759"/>
<dbReference type="PROSITE" id="PS00122">
    <property type="entry name" value="CARBOXYLESTERASE_B_1"/>
    <property type="match status" value="1"/>
</dbReference>
<accession>A0A2T2NJ23</accession>
<feature type="chain" id="PRO_5015367733" description="Carboxylic ester hydrolase" evidence="3">
    <location>
        <begin position="22"/>
        <end position="531"/>
    </location>
</feature>
<dbReference type="PANTHER" id="PTHR43918">
    <property type="entry name" value="ACETYLCHOLINESTERASE"/>
    <property type="match status" value="1"/>
</dbReference>
<dbReference type="Gene3D" id="3.40.50.1820">
    <property type="entry name" value="alpha/beta hydrolase"/>
    <property type="match status" value="2"/>
</dbReference>